<sequence>MKRKVLLFSIAFASCMTGLYAENGIDKDKESNRTEKTTGKNAPQKSRLTLGGYGEAVMTRNFYSDNINRYSKAEDYKDAKSHGQFDLPHVVIMIGYDFGKGWTMGSEIEFEHGGTESAVEMEQEEVGEWEKEIERGGEVALEQFWIQKSFCPEFNIRAGHIIVPVGYTNAHHLPNEFFTVYRPEGENTIMPCTWHETGISIWGRTGDWRYEAMLIPALNSMHFSKDQWIKNGSGSAFEFTPANNYAVAMRIDNYSVPGLRMGLSAYYGHSFNNTLQADQGKYKDTKGAVSIAAFDFDYKGHNWIARGNIDYGHLGDAATISKYNREQSSTSPYKRTHVGKNAVAGGIEAGYNVFSQIRKLRESGDKLYVFGRYEYYDSYVPVKGATKYSWTDRQRMAIGVNYYPIKEIVVKAEYSQRFLKSQYNNEPSISLGIAYAGYFIK</sequence>
<dbReference type="Proteomes" id="UP000017831">
    <property type="component" value="Unassembled WGS sequence"/>
</dbReference>
<accession>U6RNG9</accession>
<dbReference type="OrthoDB" id="9768080at2"/>
<gene>
    <name evidence="2" type="ORF">HMPREF1534_00963</name>
</gene>
<dbReference type="InterPro" id="IPR023614">
    <property type="entry name" value="Porin_dom_sf"/>
</dbReference>
<dbReference type="Gene3D" id="2.40.160.10">
    <property type="entry name" value="Porin"/>
    <property type="match status" value="1"/>
</dbReference>
<feature type="signal peptide" evidence="1">
    <location>
        <begin position="1"/>
        <end position="21"/>
    </location>
</feature>
<dbReference type="SUPFAM" id="SSF56935">
    <property type="entry name" value="Porins"/>
    <property type="match status" value="1"/>
</dbReference>
<dbReference type="AlphaFoldDB" id="U6RNG9"/>
<protein>
    <recommendedName>
        <fullName evidence="4">Phosphate-selective porin O and P</fullName>
    </recommendedName>
</protein>
<dbReference type="STRING" id="1121098.HMPREF1534_00963"/>
<evidence type="ECO:0008006" key="4">
    <source>
        <dbReference type="Google" id="ProtNLM"/>
    </source>
</evidence>
<keyword evidence="3" id="KW-1185">Reference proteome</keyword>
<dbReference type="HOGENOM" id="CLU_041653_1_0_10"/>
<evidence type="ECO:0000256" key="1">
    <source>
        <dbReference type="SAM" id="SignalP"/>
    </source>
</evidence>
<reference evidence="2 3" key="1">
    <citation type="submission" date="2013-04" db="EMBL/GenBank/DDBJ databases">
        <title>The Genome Sequence of Bacteroides massiliensis DSM 17679.</title>
        <authorList>
            <consortium name="The Broad Institute Genomics Platform"/>
            <person name="Earl A."/>
            <person name="Ward D."/>
            <person name="Feldgarden M."/>
            <person name="Gevers D."/>
            <person name="Martens E."/>
            <person name="Fenner L."/>
            <person name="Roux V."/>
            <person name="Mallet M.N."/>
            <person name="Raoult D."/>
            <person name="Walker B."/>
            <person name="Young S."/>
            <person name="Zeng Q."/>
            <person name="Gargeya S."/>
            <person name="Fitzgerald M."/>
            <person name="Haas B."/>
            <person name="Abouelleil A."/>
            <person name="Allen A.W."/>
            <person name="Alvarado L."/>
            <person name="Arachchi H.M."/>
            <person name="Berlin A.M."/>
            <person name="Chapman S.B."/>
            <person name="Gainer-Dewar J."/>
            <person name="Goldberg J."/>
            <person name="Griggs A."/>
            <person name="Gujja S."/>
            <person name="Hansen M."/>
            <person name="Howarth C."/>
            <person name="Imamovic A."/>
            <person name="Ireland A."/>
            <person name="Larimer J."/>
            <person name="McCowan C."/>
            <person name="Murphy C."/>
            <person name="Pearson M."/>
            <person name="Poon T.W."/>
            <person name="Priest M."/>
            <person name="Roberts A."/>
            <person name="Saif S."/>
            <person name="Shea T."/>
            <person name="Sisk P."/>
            <person name="Sykes S."/>
            <person name="Wortman J."/>
            <person name="Nusbaum C."/>
            <person name="Birren B."/>
        </authorList>
    </citation>
    <scope>NUCLEOTIDE SEQUENCE [LARGE SCALE GENOMIC DNA]</scope>
    <source>
        <strain evidence="3">B84634 / Timone 84634 / DSM 17679 / JCM 13223</strain>
    </source>
</reference>
<proteinExistence type="predicted"/>
<evidence type="ECO:0000313" key="2">
    <source>
        <dbReference type="EMBL" id="EOA56773.1"/>
    </source>
</evidence>
<evidence type="ECO:0000313" key="3">
    <source>
        <dbReference type="Proteomes" id="UP000017831"/>
    </source>
</evidence>
<dbReference type="EMBL" id="AQHY01000010">
    <property type="protein sequence ID" value="EOA56773.1"/>
    <property type="molecule type" value="Genomic_DNA"/>
</dbReference>
<dbReference type="GeneID" id="60062999"/>
<organism evidence="2 3">
    <name type="scientific">Phocaeicola massiliensis B84634 = Timone 84634 = DSM 17679 = JCM 13223</name>
    <dbReference type="NCBI Taxonomy" id="1121098"/>
    <lineage>
        <taxon>Bacteria</taxon>
        <taxon>Pseudomonadati</taxon>
        <taxon>Bacteroidota</taxon>
        <taxon>Bacteroidia</taxon>
        <taxon>Bacteroidales</taxon>
        <taxon>Bacteroidaceae</taxon>
        <taxon>Phocaeicola</taxon>
    </lineage>
</organism>
<dbReference type="PROSITE" id="PS51257">
    <property type="entry name" value="PROKAR_LIPOPROTEIN"/>
    <property type="match status" value="1"/>
</dbReference>
<feature type="chain" id="PRO_5004680249" description="Phosphate-selective porin O and P" evidence="1">
    <location>
        <begin position="22"/>
        <end position="441"/>
    </location>
</feature>
<comment type="caution">
    <text evidence="2">The sequence shown here is derived from an EMBL/GenBank/DDBJ whole genome shotgun (WGS) entry which is preliminary data.</text>
</comment>
<dbReference type="PATRIC" id="fig|1121098.3.peg.974"/>
<dbReference type="eggNOG" id="COG1730">
    <property type="taxonomic scope" value="Bacteria"/>
</dbReference>
<name>U6RNG9_9BACT</name>
<dbReference type="RefSeq" id="WP_005937789.1">
    <property type="nucleotide sequence ID" value="NZ_KB890397.1"/>
</dbReference>
<keyword evidence="1" id="KW-0732">Signal</keyword>